<accession>A0ABV9KEQ9</accession>
<gene>
    <name evidence="2" type="ORF">ACFO5X_07305</name>
</gene>
<dbReference type="SUPFAM" id="SSF53335">
    <property type="entry name" value="S-adenosyl-L-methionine-dependent methyltransferases"/>
    <property type="match status" value="1"/>
</dbReference>
<evidence type="ECO:0000313" key="3">
    <source>
        <dbReference type="Proteomes" id="UP001595973"/>
    </source>
</evidence>
<dbReference type="RefSeq" id="WP_380716631.1">
    <property type="nucleotide sequence ID" value="NZ_JBHSGI010000005.1"/>
</dbReference>
<evidence type="ECO:0000313" key="2">
    <source>
        <dbReference type="EMBL" id="MFC4668354.1"/>
    </source>
</evidence>
<evidence type="ECO:0008006" key="4">
    <source>
        <dbReference type="Google" id="ProtNLM"/>
    </source>
</evidence>
<dbReference type="EMBL" id="JBHSGI010000005">
    <property type="protein sequence ID" value="MFC4668354.1"/>
    <property type="molecule type" value="Genomic_DNA"/>
</dbReference>
<dbReference type="Proteomes" id="UP001595973">
    <property type="component" value="Unassembled WGS sequence"/>
</dbReference>
<keyword evidence="3" id="KW-1185">Reference proteome</keyword>
<feature type="compositionally biased region" description="Polar residues" evidence="1">
    <location>
        <begin position="1"/>
        <end position="10"/>
    </location>
</feature>
<feature type="region of interest" description="Disordered" evidence="1">
    <location>
        <begin position="1"/>
        <end position="22"/>
    </location>
</feature>
<evidence type="ECO:0000256" key="1">
    <source>
        <dbReference type="SAM" id="MobiDB-lite"/>
    </source>
</evidence>
<feature type="region of interest" description="Disordered" evidence="1">
    <location>
        <begin position="221"/>
        <end position="252"/>
    </location>
</feature>
<sequence length="252" mass="28415">MAQNRSSAVMQQRAEAHDSLDDFPTPPWATRALCEFLVKQGQPLHLQEVWEPACNRGHMVLPLGEYFDRVHASDVHDYGFHGQTLVSDFLVDWSQDAPDVDWVITNPPFKMGADFIQQGLRYARRGVAMFVRSAFVEGADRYRTLFRDRPEAFTLPFVERVVIWKGVLLDPDVPVWHAPKGDKPGEMKKPASATAYSWLIWQSGRNAPTEQHRIPPCRRALTRPGDYPPVPEHLRAPVPPAGGLLDLAESAS</sequence>
<protein>
    <recommendedName>
        <fullName evidence="4">Methyltransferase</fullName>
    </recommendedName>
</protein>
<proteinExistence type="predicted"/>
<organism evidence="2 3">
    <name type="scientific">Seohaeicola nanhaiensis</name>
    <dbReference type="NCBI Taxonomy" id="1387282"/>
    <lineage>
        <taxon>Bacteria</taxon>
        <taxon>Pseudomonadati</taxon>
        <taxon>Pseudomonadota</taxon>
        <taxon>Alphaproteobacteria</taxon>
        <taxon>Rhodobacterales</taxon>
        <taxon>Roseobacteraceae</taxon>
        <taxon>Seohaeicola</taxon>
    </lineage>
</organism>
<dbReference type="InterPro" id="IPR029063">
    <property type="entry name" value="SAM-dependent_MTases_sf"/>
</dbReference>
<name>A0ABV9KEQ9_9RHOB</name>
<reference evidence="3" key="1">
    <citation type="journal article" date="2019" name="Int. J. Syst. Evol. Microbiol.">
        <title>The Global Catalogue of Microorganisms (GCM) 10K type strain sequencing project: providing services to taxonomists for standard genome sequencing and annotation.</title>
        <authorList>
            <consortium name="The Broad Institute Genomics Platform"/>
            <consortium name="The Broad Institute Genome Sequencing Center for Infectious Disease"/>
            <person name="Wu L."/>
            <person name="Ma J."/>
        </authorList>
    </citation>
    <scope>NUCLEOTIDE SEQUENCE [LARGE SCALE GENOMIC DNA]</scope>
    <source>
        <strain evidence="3">CGMCC 4.7283</strain>
    </source>
</reference>
<comment type="caution">
    <text evidence="2">The sequence shown here is derived from an EMBL/GenBank/DDBJ whole genome shotgun (WGS) entry which is preliminary data.</text>
</comment>